<keyword evidence="1" id="KW-0472">Membrane</keyword>
<keyword evidence="1" id="KW-0812">Transmembrane</keyword>
<sequence length="140" mass="15939">MKGHVYSYWVERKRVDGKSRRVKQQDLGRADPVVARWERTLQRAQGNFRRHIVLILGTLPVIANPAVCPIWTIVCAQRMIPQGLDPGCGERKRDPIASRASLGPERAGWTRFRVQPWYRAPGTVDRPNRGGVSRAKIFAQ</sequence>
<dbReference type="Proteomes" id="UP000242699">
    <property type="component" value="Unassembled WGS sequence"/>
</dbReference>
<feature type="transmembrane region" description="Helical" evidence="1">
    <location>
        <begin position="52"/>
        <end position="74"/>
    </location>
</feature>
<evidence type="ECO:0000313" key="3">
    <source>
        <dbReference type="Proteomes" id="UP000242699"/>
    </source>
</evidence>
<gene>
    <name evidence="2" type="ORF">C7B43_09745</name>
</gene>
<accession>A0A2T2X2K3</accession>
<name>A0A2T2X2K3_9FIRM</name>
<keyword evidence="1" id="KW-1133">Transmembrane helix</keyword>
<evidence type="ECO:0000256" key="1">
    <source>
        <dbReference type="SAM" id="Phobius"/>
    </source>
</evidence>
<comment type="caution">
    <text evidence="2">The sequence shown here is derived from an EMBL/GenBank/DDBJ whole genome shotgun (WGS) entry which is preliminary data.</text>
</comment>
<proteinExistence type="predicted"/>
<dbReference type="AlphaFoldDB" id="A0A2T2X2K3"/>
<protein>
    <submittedName>
        <fullName evidence="2">Uncharacterized protein</fullName>
    </submittedName>
</protein>
<reference evidence="2 3" key="1">
    <citation type="journal article" date="2014" name="BMC Genomics">
        <title>Comparison of environmental and isolate Sulfobacillus genomes reveals diverse carbon, sulfur, nitrogen, and hydrogen metabolisms.</title>
        <authorList>
            <person name="Justice N.B."/>
            <person name="Norman A."/>
            <person name="Brown C.T."/>
            <person name="Singh A."/>
            <person name="Thomas B.C."/>
            <person name="Banfield J.F."/>
        </authorList>
    </citation>
    <scope>NUCLEOTIDE SEQUENCE [LARGE SCALE GENOMIC DNA]</scope>
    <source>
        <strain evidence="2">AMDSBA1</strain>
    </source>
</reference>
<organism evidence="2 3">
    <name type="scientific">Sulfobacillus benefaciens</name>
    <dbReference type="NCBI Taxonomy" id="453960"/>
    <lineage>
        <taxon>Bacteria</taxon>
        <taxon>Bacillati</taxon>
        <taxon>Bacillota</taxon>
        <taxon>Clostridia</taxon>
        <taxon>Eubacteriales</taxon>
        <taxon>Clostridiales Family XVII. Incertae Sedis</taxon>
        <taxon>Sulfobacillus</taxon>
    </lineage>
</organism>
<evidence type="ECO:0000313" key="2">
    <source>
        <dbReference type="EMBL" id="PSR28686.1"/>
    </source>
</evidence>
<dbReference type="EMBL" id="PXYT01000019">
    <property type="protein sequence ID" value="PSR28686.1"/>
    <property type="molecule type" value="Genomic_DNA"/>
</dbReference>